<comment type="caution">
    <text evidence="1">The sequence shown here is derived from an EMBL/GenBank/DDBJ whole genome shotgun (WGS) entry which is preliminary data.</text>
</comment>
<proteinExistence type="predicted"/>
<name>A0A8T0T3Y8_PANVG</name>
<evidence type="ECO:0000313" key="1">
    <source>
        <dbReference type="EMBL" id="KAG2604388.1"/>
    </source>
</evidence>
<organism evidence="1 2">
    <name type="scientific">Panicum virgatum</name>
    <name type="common">Blackwell switchgrass</name>
    <dbReference type="NCBI Taxonomy" id="38727"/>
    <lineage>
        <taxon>Eukaryota</taxon>
        <taxon>Viridiplantae</taxon>
        <taxon>Streptophyta</taxon>
        <taxon>Embryophyta</taxon>
        <taxon>Tracheophyta</taxon>
        <taxon>Spermatophyta</taxon>
        <taxon>Magnoliopsida</taxon>
        <taxon>Liliopsida</taxon>
        <taxon>Poales</taxon>
        <taxon>Poaceae</taxon>
        <taxon>PACMAD clade</taxon>
        <taxon>Panicoideae</taxon>
        <taxon>Panicodae</taxon>
        <taxon>Paniceae</taxon>
        <taxon>Panicinae</taxon>
        <taxon>Panicum</taxon>
        <taxon>Panicum sect. Hiantes</taxon>
    </lineage>
</organism>
<dbReference type="AlphaFoldDB" id="A0A8T0T3Y8"/>
<reference evidence="1" key="1">
    <citation type="submission" date="2020-05" db="EMBL/GenBank/DDBJ databases">
        <title>WGS assembly of Panicum virgatum.</title>
        <authorList>
            <person name="Lovell J.T."/>
            <person name="Jenkins J."/>
            <person name="Shu S."/>
            <person name="Juenger T.E."/>
            <person name="Schmutz J."/>
        </authorList>
    </citation>
    <scope>NUCLEOTIDE SEQUENCE</scope>
    <source>
        <strain evidence="1">AP13</strain>
    </source>
</reference>
<dbReference type="Proteomes" id="UP000823388">
    <property type="component" value="Chromosome 4N"/>
</dbReference>
<protein>
    <submittedName>
        <fullName evidence="1">Uncharacterized protein</fullName>
    </submittedName>
</protein>
<gene>
    <name evidence="1" type="ORF">PVAP13_4NG058664</name>
</gene>
<accession>A0A8T0T3Y8</accession>
<evidence type="ECO:0000313" key="2">
    <source>
        <dbReference type="Proteomes" id="UP000823388"/>
    </source>
</evidence>
<sequence>MAGPWKTIKDLAGGETMCSQHRLFRLRDEGAKRCRCCNIRLENGGGQTCSLDCALPDILMVPRPVRIQVKPHGQAPGETLRFLTILCSTCYIANMPKSILECCIFCERSRPLRNG</sequence>
<keyword evidence="2" id="KW-1185">Reference proteome</keyword>
<dbReference type="EMBL" id="CM029044">
    <property type="protein sequence ID" value="KAG2604388.1"/>
    <property type="molecule type" value="Genomic_DNA"/>
</dbReference>